<dbReference type="EMBL" id="JBHTIB010000012">
    <property type="protein sequence ID" value="MFD0835798.1"/>
    <property type="molecule type" value="Genomic_DNA"/>
</dbReference>
<sequence>MKFTPFPELKSERIFLRNIIASDCEEILFLRSNKTINKFIERPESRQTKNISDAIKFINELNQFVEHDISIAWGITFEDSPKIIGTICLWNFSQNNKTAEVGYDLNPKFHRKGIMSEALKMIIEFGFKKLKLDKIEAFTHIANESSKILLEKNGFYLHAERKDSDNESNIIYELVNTSRLQ</sequence>
<dbReference type="InterPro" id="IPR016181">
    <property type="entry name" value="Acyl_CoA_acyltransferase"/>
</dbReference>
<reference evidence="3" key="1">
    <citation type="journal article" date="2019" name="Int. J. Syst. Evol. Microbiol.">
        <title>The Global Catalogue of Microorganisms (GCM) 10K type strain sequencing project: providing services to taxonomists for standard genome sequencing and annotation.</title>
        <authorList>
            <consortium name="The Broad Institute Genomics Platform"/>
            <consortium name="The Broad Institute Genome Sequencing Center for Infectious Disease"/>
            <person name="Wu L."/>
            <person name="Ma J."/>
        </authorList>
    </citation>
    <scope>NUCLEOTIDE SEQUENCE [LARGE SCALE GENOMIC DNA]</scope>
    <source>
        <strain evidence="3">CCUG 60529</strain>
    </source>
</reference>
<dbReference type="PROSITE" id="PS51186">
    <property type="entry name" value="GNAT"/>
    <property type="match status" value="1"/>
</dbReference>
<gene>
    <name evidence="2" type="ORF">ACFQ0I_08495</name>
</gene>
<dbReference type="Gene3D" id="3.40.630.30">
    <property type="match status" value="1"/>
</dbReference>
<proteinExistence type="predicted"/>
<evidence type="ECO:0000313" key="2">
    <source>
        <dbReference type="EMBL" id="MFD0835798.1"/>
    </source>
</evidence>
<keyword evidence="2" id="KW-0808">Transferase</keyword>
<comment type="caution">
    <text evidence="2">The sequence shown here is derived from an EMBL/GenBank/DDBJ whole genome shotgun (WGS) entry which is preliminary data.</text>
</comment>
<dbReference type="SUPFAM" id="SSF55729">
    <property type="entry name" value="Acyl-CoA N-acyltransferases (Nat)"/>
    <property type="match status" value="1"/>
</dbReference>
<protein>
    <submittedName>
        <fullName evidence="2">GNAT family N-acetyltransferase</fullName>
        <ecNumber evidence="2">2.3.-.-</ecNumber>
    </submittedName>
</protein>
<evidence type="ECO:0000313" key="3">
    <source>
        <dbReference type="Proteomes" id="UP001597011"/>
    </source>
</evidence>
<dbReference type="Proteomes" id="UP001597011">
    <property type="component" value="Unassembled WGS sequence"/>
</dbReference>
<feature type="domain" description="N-acetyltransferase" evidence="1">
    <location>
        <begin position="1"/>
        <end position="177"/>
    </location>
</feature>
<organism evidence="2 3">
    <name type="scientific">Mariniflexile aquimaris</name>
    <dbReference type="NCBI Taxonomy" id="881009"/>
    <lineage>
        <taxon>Bacteria</taxon>
        <taxon>Pseudomonadati</taxon>
        <taxon>Bacteroidota</taxon>
        <taxon>Flavobacteriia</taxon>
        <taxon>Flavobacteriales</taxon>
        <taxon>Flavobacteriaceae</taxon>
        <taxon>Mariniflexile</taxon>
    </lineage>
</organism>
<accession>A0ABW3BSR1</accession>
<dbReference type="CDD" id="cd04301">
    <property type="entry name" value="NAT_SF"/>
    <property type="match status" value="1"/>
</dbReference>
<keyword evidence="2" id="KW-0012">Acyltransferase</keyword>
<dbReference type="Pfam" id="PF13302">
    <property type="entry name" value="Acetyltransf_3"/>
    <property type="match status" value="1"/>
</dbReference>
<dbReference type="GO" id="GO:0016746">
    <property type="term" value="F:acyltransferase activity"/>
    <property type="evidence" value="ECO:0007669"/>
    <property type="project" value="UniProtKB-KW"/>
</dbReference>
<dbReference type="InterPro" id="IPR000182">
    <property type="entry name" value="GNAT_dom"/>
</dbReference>
<dbReference type="PANTHER" id="PTHR43792:SF1">
    <property type="entry name" value="N-ACETYLTRANSFERASE DOMAIN-CONTAINING PROTEIN"/>
    <property type="match status" value="1"/>
</dbReference>
<dbReference type="EC" id="2.3.-.-" evidence="2"/>
<keyword evidence="3" id="KW-1185">Reference proteome</keyword>
<evidence type="ECO:0000259" key="1">
    <source>
        <dbReference type="PROSITE" id="PS51186"/>
    </source>
</evidence>
<dbReference type="RefSeq" id="WP_379941234.1">
    <property type="nucleotide sequence ID" value="NZ_JBHTIB010000012.1"/>
</dbReference>
<name>A0ABW3BSR1_9FLAO</name>
<dbReference type="PANTHER" id="PTHR43792">
    <property type="entry name" value="GNAT FAMILY, PUTATIVE (AFU_ORTHOLOGUE AFUA_3G00765)-RELATED-RELATED"/>
    <property type="match status" value="1"/>
</dbReference>
<dbReference type="InterPro" id="IPR051531">
    <property type="entry name" value="N-acetyltransferase"/>
</dbReference>